<name>A0ABQ9ILI6_9NEOP</name>
<sequence length="170" mass="18862">MRLYDNEQKRPRARPLERNWTAGCASFAQRVFEHRWHVVWTNTGTFFPAESEEDLLARIMAAAYLGLPGIGDRVYQNMVRGYRVCVDVTGRHIEPFFSVCPPACLLVAKSAGEWDASASPTRFRSDLIIKIVAFIAAVAGLSGATAAIVAMCTSRKNKRILNDKGLDGRS</sequence>
<evidence type="ECO:0000256" key="1">
    <source>
        <dbReference type="SAM" id="Phobius"/>
    </source>
</evidence>
<keyword evidence="1" id="KW-0472">Membrane</keyword>
<comment type="caution">
    <text evidence="2">The sequence shown here is derived from an EMBL/GenBank/DDBJ whole genome shotgun (WGS) entry which is preliminary data.</text>
</comment>
<keyword evidence="1" id="KW-0812">Transmembrane</keyword>
<proteinExistence type="predicted"/>
<evidence type="ECO:0000313" key="3">
    <source>
        <dbReference type="Proteomes" id="UP001159363"/>
    </source>
</evidence>
<keyword evidence="1" id="KW-1133">Transmembrane helix</keyword>
<evidence type="ECO:0000313" key="2">
    <source>
        <dbReference type="EMBL" id="KAJ8897575.1"/>
    </source>
</evidence>
<gene>
    <name evidence="2" type="ORF">PR048_002924</name>
</gene>
<protein>
    <submittedName>
        <fullName evidence="2">Uncharacterized protein</fullName>
    </submittedName>
</protein>
<organism evidence="2 3">
    <name type="scientific">Dryococelus australis</name>
    <dbReference type="NCBI Taxonomy" id="614101"/>
    <lineage>
        <taxon>Eukaryota</taxon>
        <taxon>Metazoa</taxon>
        <taxon>Ecdysozoa</taxon>
        <taxon>Arthropoda</taxon>
        <taxon>Hexapoda</taxon>
        <taxon>Insecta</taxon>
        <taxon>Pterygota</taxon>
        <taxon>Neoptera</taxon>
        <taxon>Polyneoptera</taxon>
        <taxon>Phasmatodea</taxon>
        <taxon>Verophasmatodea</taxon>
        <taxon>Anareolatae</taxon>
        <taxon>Phasmatidae</taxon>
        <taxon>Eurycanthinae</taxon>
        <taxon>Dryococelus</taxon>
    </lineage>
</organism>
<keyword evidence="3" id="KW-1185">Reference proteome</keyword>
<feature type="transmembrane region" description="Helical" evidence="1">
    <location>
        <begin position="127"/>
        <end position="151"/>
    </location>
</feature>
<reference evidence="2 3" key="1">
    <citation type="submission" date="2023-02" db="EMBL/GenBank/DDBJ databases">
        <title>LHISI_Scaffold_Assembly.</title>
        <authorList>
            <person name="Stuart O.P."/>
            <person name="Cleave R."/>
            <person name="Magrath M.J.L."/>
            <person name="Mikheyev A.S."/>
        </authorList>
    </citation>
    <scope>NUCLEOTIDE SEQUENCE [LARGE SCALE GENOMIC DNA]</scope>
    <source>
        <strain evidence="2">Daus_M_001</strain>
        <tissue evidence="2">Leg muscle</tissue>
    </source>
</reference>
<dbReference type="Proteomes" id="UP001159363">
    <property type="component" value="Chromosome 1"/>
</dbReference>
<accession>A0ABQ9ILI6</accession>
<dbReference type="EMBL" id="JARBHB010000001">
    <property type="protein sequence ID" value="KAJ8897575.1"/>
    <property type="molecule type" value="Genomic_DNA"/>
</dbReference>